<accession>A0A1J8NJS8</accession>
<dbReference type="AlphaFoldDB" id="A0A1J8NJS8"/>
<keyword evidence="5" id="KW-1185">Reference proteome</keyword>
<evidence type="ECO:0000256" key="2">
    <source>
        <dbReference type="ARBA" id="ARBA00022649"/>
    </source>
</evidence>
<name>A0A1J8NJS8_9COXI</name>
<dbReference type="GO" id="GO:0045333">
    <property type="term" value="P:cellular respiration"/>
    <property type="evidence" value="ECO:0007669"/>
    <property type="project" value="InterPro"/>
</dbReference>
<dbReference type="PANTHER" id="PTHR12901">
    <property type="entry name" value="SPERM PROTEIN HOMOLOG"/>
    <property type="match status" value="1"/>
</dbReference>
<comment type="caution">
    <text evidence="4">The sequence shown here is derived from an EMBL/GenBank/DDBJ whole genome shotgun (WGS) entry which is preliminary data.</text>
</comment>
<dbReference type="GO" id="GO:0048039">
    <property type="term" value="F:ubiquinone binding"/>
    <property type="evidence" value="ECO:0007669"/>
    <property type="project" value="InterPro"/>
</dbReference>
<proteinExistence type="inferred from homology"/>
<dbReference type="InterPro" id="IPR005031">
    <property type="entry name" value="COQ10_START"/>
</dbReference>
<organism evidence="4 5">
    <name type="scientific">Candidatus Rickettsiella isopodorum</name>
    <dbReference type="NCBI Taxonomy" id="1225476"/>
    <lineage>
        <taxon>Bacteria</taxon>
        <taxon>Pseudomonadati</taxon>
        <taxon>Pseudomonadota</taxon>
        <taxon>Gammaproteobacteria</taxon>
        <taxon>Legionellales</taxon>
        <taxon>Coxiellaceae</taxon>
        <taxon>Rickettsiella</taxon>
    </lineage>
</organism>
<evidence type="ECO:0000313" key="4">
    <source>
        <dbReference type="EMBL" id="OIZ94310.1"/>
    </source>
</evidence>
<dbReference type="Pfam" id="PF03364">
    <property type="entry name" value="Polyketide_cyc"/>
    <property type="match status" value="1"/>
</dbReference>
<sequence length="156" mass="18035">MPIIQHSLEVPYNVSEMYDLVNHIEKYSEFLPWCTESKVISQDEDNIEARLTLTGGGLSKSFTTSNRMQKDKLIEINLINGPFKHLEGYWSFETTPRGSKINLNLEFEFSTRLLALAFSPIFERVANTLVEAFSNRAKQVYGDRQFENNIHQQDNV</sequence>
<dbReference type="InterPro" id="IPR044996">
    <property type="entry name" value="COQ10-like"/>
</dbReference>
<dbReference type="InterPro" id="IPR023393">
    <property type="entry name" value="START-like_dom_sf"/>
</dbReference>
<feature type="domain" description="Coenzyme Q-binding protein COQ10 START" evidence="3">
    <location>
        <begin position="10"/>
        <end position="133"/>
    </location>
</feature>
<keyword evidence="2" id="KW-1277">Toxin-antitoxin system</keyword>
<dbReference type="PANTHER" id="PTHR12901:SF10">
    <property type="entry name" value="COENZYME Q-BINDING PROTEIN COQ10, MITOCHONDRIAL"/>
    <property type="match status" value="1"/>
</dbReference>
<dbReference type="SUPFAM" id="SSF55961">
    <property type="entry name" value="Bet v1-like"/>
    <property type="match status" value="1"/>
</dbReference>
<dbReference type="CDD" id="cd07813">
    <property type="entry name" value="COQ10p_like"/>
    <property type="match status" value="1"/>
</dbReference>
<dbReference type="Proteomes" id="UP000183924">
    <property type="component" value="Unassembled WGS sequence"/>
</dbReference>
<evidence type="ECO:0000256" key="1">
    <source>
        <dbReference type="ARBA" id="ARBA00008918"/>
    </source>
</evidence>
<dbReference type="OrthoDB" id="9804759at2"/>
<evidence type="ECO:0000313" key="5">
    <source>
        <dbReference type="Proteomes" id="UP000183924"/>
    </source>
</evidence>
<keyword evidence="4" id="KW-0830">Ubiquinone</keyword>
<dbReference type="EMBL" id="LUKY01000033">
    <property type="protein sequence ID" value="OIZ94310.1"/>
    <property type="molecule type" value="Genomic_DNA"/>
</dbReference>
<evidence type="ECO:0000259" key="3">
    <source>
        <dbReference type="Pfam" id="PF03364"/>
    </source>
</evidence>
<reference evidence="4 5" key="1">
    <citation type="submission" date="2016-03" db="EMBL/GenBank/DDBJ databases">
        <title>Comparative genomics of Rickettsiella.</title>
        <authorList>
            <person name="Chandler C."/>
            <person name="Wang Y."/>
        </authorList>
    </citation>
    <scope>NUCLEOTIDE SEQUENCE [LARGE SCALE GENOMIC DNA]</scope>
    <source>
        <strain evidence="4 5">RCFS May 2013</strain>
    </source>
</reference>
<dbReference type="RefSeq" id="WP_071662802.1">
    <property type="nucleotide sequence ID" value="NZ_LUKY01000033.1"/>
</dbReference>
<dbReference type="Gene3D" id="3.30.530.20">
    <property type="match status" value="1"/>
</dbReference>
<comment type="similarity">
    <text evidence="1">Belongs to the ribosome association toxin RatA family.</text>
</comment>
<dbReference type="STRING" id="1225476.A1D18_05565"/>
<protein>
    <submittedName>
        <fullName evidence="4">Ubiquinone-binding protein</fullName>
    </submittedName>
</protein>
<gene>
    <name evidence="4" type="ORF">A1D18_05565</name>
</gene>